<dbReference type="AlphaFoldDB" id="A0A7J8XAX8"/>
<keyword evidence="5 8" id="KW-0863">Zinc-finger</keyword>
<reference evidence="11 12" key="1">
    <citation type="journal article" date="2019" name="Genome Biol. Evol.">
        <title>Insights into the evolution of the New World diploid cottons (Gossypium, subgenus Houzingenia) based on genome sequencing.</title>
        <authorList>
            <person name="Grover C.E."/>
            <person name="Arick M.A. 2nd"/>
            <person name="Thrash A."/>
            <person name="Conover J.L."/>
            <person name="Sanders W.S."/>
            <person name="Peterson D.G."/>
            <person name="Frelichowski J.E."/>
            <person name="Scheffler J.A."/>
            <person name="Scheffler B.E."/>
            <person name="Wendel J.F."/>
        </authorList>
    </citation>
    <scope>NUCLEOTIDE SEQUENCE [LARGE SCALE GENOMIC DNA]</scope>
    <source>
        <strain evidence="11">185</strain>
        <tissue evidence="11">Leaf</tissue>
    </source>
</reference>
<evidence type="ECO:0000256" key="1">
    <source>
        <dbReference type="ARBA" id="ARBA00000900"/>
    </source>
</evidence>
<evidence type="ECO:0000256" key="9">
    <source>
        <dbReference type="SAM" id="MobiDB-lite"/>
    </source>
</evidence>
<dbReference type="Gene3D" id="3.30.40.10">
    <property type="entry name" value="Zinc/RING finger domain, C3HC4 (zinc finger)"/>
    <property type="match status" value="1"/>
</dbReference>
<dbReference type="Pfam" id="PF13639">
    <property type="entry name" value="zf-RING_2"/>
    <property type="match status" value="1"/>
</dbReference>
<evidence type="ECO:0000256" key="4">
    <source>
        <dbReference type="ARBA" id="ARBA00022723"/>
    </source>
</evidence>
<evidence type="ECO:0000256" key="3">
    <source>
        <dbReference type="ARBA" id="ARBA00022679"/>
    </source>
</evidence>
<feature type="domain" description="RING-type" evidence="10">
    <location>
        <begin position="421"/>
        <end position="463"/>
    </location>
</feature>
<evidence type="ECO:0000256" key="6">
    <source>
        <dbReference type="ARBA" id="ARBA00022786"/>
    </source>
</evidence>
<protein>
    <recommendedName>
        <fullName evidence="2">RING-type E3 ubiquitin transferase</fullName>
        <ecNumber evidence="2">2.3.2.27</ecNumber>
    </recommendedName>
</protein>
<dbReference type="PROSITE" id="PS50089">
    <property type="entry name" value="ZF_RING_2"/>
    <property type="match status" value="1"/>
</dbReference>
<dbReference type="InterPro" id="IPR001841">
    <property type="entry name" value="Znf_RING"/>
</dbReference>
<dbReference type="SMART" id="SM00184">
    <property type="entry name" value="RING"/>
    <property type="match status" value="1"/>
</dbReference>
<dbReference type="Proteomes" id="UP000593577">
    <property type="component" value="Unassembled WGS sequence"/>
</dbReference>
<dbReference type="InterPro" id="IPR013083">
    <property type="entry name" value="Znf_RING/FYVE/PHD"/>
</dbReference>
<evidence type="ECO:0000256" key="5">
    <source>
        <dbReference type="ARBA" id="ARBA00022771"/>
    </source>
</evidence>
<dbReference type="FunFam" id="3.30.40.10:FF:000538">
    <property type="entry name" value="E3 ubiquitin-protein ligase MBR2 isoform A"/>
    <property type="match status" value="1"/>
</dbReference>
<keyword evidence="7" id="KW-0862">Zinc</keyword>
<keyword evidence="3" id="KW-0808">Transferase</keyword>
<keyword evidence="12" id="KW-1185">Reference proteome</keyword>
<dbReference type="EMBL" id="JABFAA010000006">
    <property type="protein sequence ID" value="MBA0684435.1"/>
    <property type="molecule type" value="Genomic_DNA"/>
</dbReference>
<evidence type="ECO:0000313" key="11">
    <source>
        <dbReference type="EMBL" id="MBA0684435.1"/>
    </source>
</evidence>
<dbReference type="InterPro" id="IPR045191">
    <property type="entry name" value="MBR1/2-like"/>
</dbReference>
<evidence type="ECO:0000256" key="8">
    <source>
        <dbReference type="PROSITE-ProRule" id="PRU00175"/>
    </source>
</evidence>
<sequence length="472" mass="51839">MPVDAVQFSSHWNSMPRSSGFATSSHNVEAPRYQLDTSGPSHDLFLHSSAPRTFGSAPENYMHHASSSNYDRQTFQGIEGGLVDLPMSSGRGPHKRKSPGVPSVCERGGSSRYAGAGSSSDIPLSSDFWQEKPNVDPQHMYWDHISMPPSCRGNGLSIRGECSMRNVRSRPALDLESNLVRTHLSSNTSYLTSHPVECSSSVDITGQSSNAMSMDWSHLRMSPSHGRIPAADSNVFNHETNHFLAGSSATNASVEVGGLQHNFISGRNPVLPQGFHGNSAQSVRGARTNYFQRSSPNFRASSSSVHMGHAASHEEGMQRSGRSRISNDRYQSLADDAAFHGRFSSEGFMIVDRSAFYGSRNMFDQHREMRLDIDNMTYEELLALGERIGSVNTGLSEDSISKCLAETIYSSSDKFQDESSCVICLEEYKDMEEVGALKTCGHKYHVPCIKKWLSMKNTCPICKASAVADDIK</sequence>
<organism evidence="11 12">
    <name type="scientific">Gossypium aridum</name>
    <name type="common">American cotton</name>
    <name type="synonym">Erioxylum aridum</name>
    <dbReference type="NCBI Taxonomy" id="34290"/>
    <lineage>
        <taxon>Eukaryota</taxon>
        <taxon>Viridiplantae</taxon>
        <taxon>Streptophyta</taxon>
        <taxon>Embryophyta</taxon>
        <taxon>Tracheophyta</taxon>
        <taxon>Spermatophyta</taxon>
        <taxon>Magnoliopsida</taxon>
        <taxon>eudicotyledons</taxon>
        <taxon>Gunneridae</taxon>
        <taxon>Pentapetalae</taxon>
        <taxon>rosids</taxon>
        <taxon>malvids</taxon>
        <taxon>Malvales</taxon>
        <taxon>Malvaceae</taxon>
        <taxon>Malvoideae</taxon>
        <taxon>Gossypium</taxon>
    </lineage>
</organism>
<comment type="caution">
    <text evidence="11">The sequence shown here is derived from an EMBL/GenBank/DDBJ whole genome shotgun (WGS) entry which is preliminary data.</text>
</comment>
<dbReference type="PANTHER" id="PTHR22937:SF174">
    <property type="entry name" value="RING-TYPE E3 UBIQUITIN TRANSFERASE"/>
    <property type="match status" value="1"/>
</dbReference>
<dbReference type="CDD" id="cd16469">
    <property type="entry name" value="RING-H2_RNF24-like"/>
    <property type="match status" value="1"/>
</dbReference>
<gene>
    <name evidence="11" type="ORF">Goari_026021</name>
</gene>
<dbReference type="PANTHER" id="PTHR22937">
    <property type="entry name" value="E3 UBIQUITIN-PROTEIN LIGASE RNF165"/>
    <property type="match status" value="1"/>
</dbReference>
<name>A0A7J8XAX8_GOSAI</name>
<evidence type="ECO:0000313" key="12">
    <source>
        <dbReference type="Proteomes" id="UP000593577"/>
    </source>
</evidence>
<keyword evidence="4" id="KW-0479">Metal-binding</keyword>
<comment type="catalytic activity">
    <reaction evidence="1">
        <text>S-ubiquitinyl-[E2 ubiquitin-conjugating enzyme]-L-cysteine + [acceptor protein]-L-lysine = [E2 ubiquitin-conjugating enzyme]-L-cysteine + N(6)-ubiquitinyl-[acceptor protein]-L-lysine.</text>
        <dbReference type="EC" id="2.3.2.27"/>
    </reaction>
</comment>
<evidence type="ECO:0000256" key="7">
    <source>
        <dbReference type="ARBA" id="ARBA00022833"/>
    </source>
</evidence>
<dbReference type="GO" id="GO:0061630">
    <property type="term" value="F:ubiquitin protein ligase activity"/>
    <property type="evidence" value="ECO:0007669"/>
    <property type="project" value="UniProtKB-EC"/>
</dbReference>
<evidence type="ECO:0000256" key="2">
    <source>
        <dbReference type="ARBA" id="ARBA00012483"/>
    </source>
</evidence>
<dbReference type="GO" id="GO:0008270">
    <property type="term" value="F:zinc ion binding"/>
    <property type="evidence" value="ECO:0007669"/>
    <property type="project" value="UniProtKB-KW"/>
</dbReference>
<dbReference type="EC" id="2.3.2.27" evidence="2"/>
<feature type="region of interest" description="Disordered" evidence="9">
    <location>
        <begin position="298"/>
        <end position="324"/>
    </location>
</feature>
<feature type="region of interest" description="Disordered" evidence="9">
    <location>
        <begin position="81"/>
        <end position="119"/>
    </location>
</feature>
<feature type="compositionally biased region" description="Low complexity" evidence="9">
    <location>
        <begin position="107"/>
        <end position="119"/>
    </location>
</feature>
<dbReference type="SUPFAM" id="SSF57850">
    <property type="entry name" value="RING/U-box"/>
    <property type="match status" value="1"/>
</dbReference>
<proteinExistence type="predicted"/>
<accession>A0A7J8XAX8</accession>
<evidence type="ECO:0000259" key="10">
    <source>
        <dbReference type="PROSITE" id="PS50089"/>
    </source>
</evidence>
<keyword evidence="6" id="KW-0833">Ubl conjugation pathway</keyword>